<comment type="caution">
    <text evidence="1">The sequence shown here is derived from an EMBL/GenBank/DDBJ whole genome shotgun (WGS) entry which is preliminary data.</text>
</comment>
<sequence length="435" mass="48502">MGSIALSEWEHLPIRVDGADRSVTPDQADQLIAGAIAVERKLGMGSGEGASVLVRTHKALCARQVVGVLATGEIDLEILPKIDTLGEQGVRSVLVHMLARAWDLPISDGEAALFSQQEKTLLEVLIRLFCERLFKAVHRGLSRRYLDHEEDLPSLRGRLDIQRQFSANIVTPNRLACQFSELSADIALNQILKATVVQLSKVSRSMRNRRLLMELELAFADISRVAPDRLPWDRVHLDRTDTRYKDLFQLARALMERRWQTTTTGKQVGTALMFEMNTLFEDFIGRHVRSIGRASGRSVSLQGPRHFILKDEKGAPRFATKPDIVVKCADGVHIIDTKWKRLVSADVDTKRGVSQADVYQMLAYGQVYEAKRLTLLYPHHRGLGQESGVIATFTMPQTSVKLEIATVDVAQLKSVPAQCLDLMRWPSAPAIAVAS</sequence>
<evidence type="ECO:0000313" key="2">
    <source>
        <dbReference type="Proteomes" id="UP000262699"/>
    </source>
</evidence>
<gene>
    <name evidence="1" type="ORF">DEP91_02415</name>
</gene>
<proteinExistence type="predicted"/>
<organism evidence="1 2">
    <name type="scientific">Sphingomonas bacterium</name>
    <dbReference type="NCBI Taxonomy" id="1895847"/>
    <lineage>
        <taxon>Bacteria</taxon>
        <taxon>Pseudomonadati</taxon>
        <taxon>Pseudomonadota</taxon>
        <taxon>Alphaproteobacteria</taxon>
        <taxon>Sphingomonadales</taxon>
        <taxon>Sphingomonadaceae</taxon>
        <taxon>Sphingomonas</taxon>
    </lineage>
</organism>
<protein>
    <submittedName>
        <fullName evidence="1">Restriction endonuclease</fullName>
    </submittedName>
</protein>
<dbReference type="EMBL" id="DOYJ01000077">
    <property type="protein sequence ID" value="HCB75018.1"/>
    <property type="molecule type" value="Genomic_DNA"/>
</dbReference>
<name>A0A3D0WAL5_9SPHN</name>
<dbReference type="Pfam" id="PF10117">
    <property type="entry name" value="McrBC"/>
    <property type="match status" value="1"/>
</dbReference>
<keyword evidence="1" id="KW-0378">Hydrolase</keyword>
<dbReference type="InterPro" id="IPR019292">
    <property type="entry name" value="McrC"/>
</dbReference>
<evidence type="ECO:0000313" key="1">
    <source>
        <dbReference type="EMBL" id="HCB75018.1"/>
    </source>
</evidence>
<keyword evidence="1" id="KW-0255">Endonuclease</keyword>
<accession>A0A3D0WAL5</accession>
<reference evidence="1 2" key="1">
    <citation type="journal article" date="2018" name="Nat. Biotechnol.">
        <title>A standardized bacterial taxonomy based on genome phylogeny substantially revises the tree of life.</title>
        <authorList>
            <person name="Parks D.H."/>
            <person name="Chuvochina M."/>
            <person name="Waite D.W."/>
            <person name="Rinke C."/>
            <person name="Skarshewski A."/>
            <person name="Chaumeil P.A."/>
            <person name="Hugenholtz P."/>
        </authorList>
    </citation>
    <scope>NUCLEOTIDE SEQUENCE [LARGE SCALE GENOMIC DNA]</scope>
    <source>
        <strain evidence="1">UBA9015</strain>
    </source>
</reference>
<dbReference type="Proteomes" id="UP000262699">
    <property type="component" value="Unassembled WGS sequence"/>
</dbReference>
<dbReference type="AlphaFoldDB" id="A0A3D0WAL5"/>
<dbReference type="PANTHER" id="PTHR38733:SF1">
    <property type="entry name" value="TYPE IV METHYL-DIRECTED RESTRICTION ENZYME ECOKMCRBC"/>
    <property type="match status" value="1"/>
</dbReference>
<dbReference type="PANTHER" id="PTHR38733">
    <property type="entry name" value="PROTEIN MCRC"/>
    <property type="match status" value="1"/>
</dbReference>
<dbReference type="GO" id="GO:0004519">
    <property type="term" value="F:endonuclease activity"/>
    <property type="evidence" value="ECO:0007669"/>
    <property type="project" value="UniProtKB-KW"/>
</dbReference>
<keyword evidence="1" id="KW-0540">Nuclease</keyword>